<reference evidence="2" key="1">
    <citation type="submission" date="2011-07" db="EMBL/GenBank/DDBJ databases">
        <authorList>
            <consortium name="Caenorhabditis brenneri Sequencing and Analysis Consortium"/>
            <person name="Wilson R.K."/>
        </authorList>
    </citation>
    <scope>NUCLEOTIDE SEQUENCE [LARGE SCALE GENOMIC DNA]</scope>
    <source>
        <strain evidence="2">PB2801</strain>
    </source>
</reference>
<dbReference type="AlphaFoldDB" id="G0N3L5"/>
<dbReference type="FunCoup" id="G0N3L5">
    <property type="interactions" value="1089"/>
</dbReference>
<dbReference type="eggNOG" id="KOG4741">
    <property type="taxonomic scope" value="Eukaryota"/>
</dbReference>
<keyword evidence="2" id="KW-1185">Reference proteome</keyword>
<accession>G0N3L5</accession>
<dbReference type="EMBL" id="GL379835">
    <property type="protein sequence ID" value="EGT51845.1"/>
    <property type="molecule type" value="Genomic_DNA"/>
</dbReference>
<dbReference type="STRING" id="135651.G0N3L5"/>
<proteinExistence type="predicted"/>
<name>G0N3L5_CAEBE</name>
<dbReference type="InParanoid" id="G0N3L5"/>
<dbReference type="HOGENOM" id="CLU_2266098_0_0_1"/>
<dbReference type="OrthoDB" id="4089664at2759"/>
<gene>
    <name evidence="1" type="ORF">CAEBREN_29841</name>
</gene>
<dbReference type="Proteomes" id="UP000008068">
    <property type="component" value="Unassembled WGS sequence"/>
</dbReference>
<sequence>MTDGRPLRIREIAEILGTKPEENDAIVVELSTHPTLRIPYYKLYKNPEDSGDLIGQVPTSENYVTRWITAYGAEAGLAPAISNGSYSECNSSCNQSTTSTEDS</sequence>
<protein>
    <submittedName>
        <fullName evidence="1">Uncharacterized protein</fullName>
    </submittedName>
</protein>
<organism evidence="2">
    <name type="scientific">Caenorhabditis brenneri</name>
    <name type="common">Nematode worm</name>
    <dbReference type="NCBI Taxonomy" id="135651"/>
    <lineage>
        <taxon>Eukaryota</taxon>
        <taxon>Metazoa</taxon>
        <taxon>Ecdysozoa</taxon>
        <taxon>Nematoda</taxon>
        <taxon>Chromadorea</taxon>
        <taxon>Rhabditida</taxon>
        <taxon>Rhabditina</taxon>
        <taxon>Rhabditomorpha</taxon>
        <taxon>Rhabditoidea</taxon>
        <taxon>Rhabditidae</taxon>
        <taxon>Peloderinae</taxon>
        <taxon>Caenorhabditis</taxon>
    </lineage>
</organism>
<evidence type="ECO:0000313" key="2">
    <source>
        <dbReference type="Proteomes" id="UP000008068"/>
    </source>
</evidence>
<evidence type="ECO:0000313" key="1">
    <source>
        <dbReference type="EMBL" id="EGT51845.1"/>
    </source>
</evidence>